<dbReference type="STRING" id="370979.SAMN05443663_10128"/>
<name>A0A1M5E4R9_9FLAO</name>
<sequence>MNNNNFTYNRFKILSKKQSDLELSKKLLAVISELEKHDYENKTVKYLGDQYFENEISVDEISNYLSKKQDDIIVFSNETKEFNIFLTEEICGDGIYDCLWFSFNSLINDFPKTPDLKPFFELLKSMFNSFKGLYAYSEDEQILQVYFAEKSYNQVISQLPFEYQKFVPRPNLDIINHFNIPAHYTINKIDITQVPNGFWWINFLSKNQIENLNLNNSENSDWYYIEMVNKDCNMYVLTETFLNINSNDHLYKLQNLIIKTELISKQEKFKK</sequence>
<proteinExistence type="predicted"/>
<dbReference type="RefSeq" id="WP_073412253.1">
    <property type="nucleotide sequence ID" value="NZ_FQWC01000001.1"/>
</dbReference>
<evidence type="ECO:0000313" key="2">
    <source>
        <dbReference type="Proteomes" id="UP000184071"/>
    </source>
</evidence>
<gene>
    <name evidence="1" type="ORF">SAMN05443663_10128</name>
</gene>
<evidence type="ECO:0000313" key="1">
    <source>
        <dbReference type="EMBL" id="SHF74227.1"/>
    </source>
</evidence>
<reference evidence="2" key="1">
    <citation type="submission" date="2016-11" db="EMBL/GenBank/DDBJ databases">
        <authorList>
            <person name="Varghese N."/>
            <person name="Submissions S."/>
        </authorList>
    </citation>
    <scope>NUCLEOTIDE SEQUENCE [LARGE SCALE GENOMIC DNA]</scope>
    <source>
        <strain evidence="2">DSM 17963</strain>
    </source>
</reference>
<dbReference type="AlphaFoldDB" id="A0A1M5E4R9"/>
<dbReference type="Proteomes" id="UP000184071">
    <property type="component" value="Unassembled WGS sequence"/>
</dbReference>
<protein>
    <submittedName>
        <fullName evidence="1">Uncharacterized protein</fullName>
    </submittedName>
</protein>
<keyword evidence="2" id="KW-1185">Reference proteome</keyword>
<accession>A0A1M5E4R9</accession>
<dbReference type="EMBL" id="FQWC01000001">
    <property type="protein sequence ID" value="SHF74227.1"/>
    <property type="molecule type" value="Genomic_DNA"/>
</dbReference>
<dbReference type="OrthoDB" id="1336578at2"/>
<organism evidence="1 2">
    <name type="scientific">Flavobacterium defluvii</name>
    <dbReference type="NCBI Taxonomy" id="370979"/>
    <lineage>
        <taxon>Bacteria</taxon>
        <taxon>Pseudomonadati</taxon>
        <taxon>Bacteroidota</taxon>
        <taxon>Flavobacteriia</taxon>
        <taxon>Flavobacteriales</taxon>
        <taxon>Flavobacteriaceae</taxon>
        <taxon>Flavobacterium</taxon>
    </lineage>
</organism>